<gene>
    <name evidence="2" type="ORF">M422DRAFT_778380</name>
</gene>
<dbReference type="CDD" id="cd00882">
    <property type="entry name" value="Ras_like_GTPase"/>
    <property type="match status" value="1"/>
</dbReference>
<evidence type="ECO:0000313" key="3">
    <source>
        <dbReference type="Proteomes" id="UP000054279"/>
    </source>
</evidence>
<dbReference type="Proteomes" id="UP000054279">
    <property type="component" value="Unassembled WGS sequence"/>
</dbReference>
<evidence type="ECO:0000313" key="2">
    <source>
        <dbReference type="EMBL" id="KIJ46685.1"/>
    </source>
</evidence>
<evidence type="ECO:0000259" key="1">
    <source>
        <dbReference type="Pfam" id="PF01926"/>
    </source>
</evidence>
<dbReference type="InterPro" id="IPR006073">
    <property type="entry name" value="GTP-bd"/>
</dbReference>
<dbReference type="InterPro" id="IPR027417">
    <property type="entry name" value="P-loop_NTPase"/>
</dbReference>
<dbReference type="HOGENOM" id="CLU_023805_2_1_1"/>
<protein>
    <recommendedName>
        <fullName evidence="1">G domain-containing protein</fullName>
    </recommendedName>
</protein>
<dbReference type="SUPFAM" id="SSF52540">
    <property type="entry name" value="P-loop containing nucleoside triphosphate hydrolases"/>
    <property type="match status" value="1"/>
</dbReference>
<dbReference type="Pfam" id="PF01926">
    <property type="entry name" value="MMR_HSR1"/>
    <property type="match status" value="1"/>
</dbReference>
<dbReference type="EMBL" id="KN837106">
    <property type="protein sequence ID" value="KIJ46685.1"/>
    <property type="molecule type" value="Genomic_DNA"/>
</dbReference>
<reference evidence="2 3" key="1">
    <citation type="submission" date="2014-06" db="EMBL/GenBank/DDBJ databases">
        <title>Evolutionary Origins and Diversification of the Mycorrhizal Mutualists.</title>
        <authorList>
            <consortium name="DOE Joint Genome Institute"/>
            <consortium name="Mycorrhizal Genomics Consortium"/>
            <person name="Kohler A."/>
            <person name="Kuo A."/>
            <person name="Nagy L.G."/>
            <person name="Floudas D."/>
            <person name="Copeland A."/>
            <person name="Barry K.W."/>
            <person name="Cichocki N."/>
            <person name="Veneault-Fourrey C."/>
            <person name="LaButti K."/>
            <person name="Lindquist E.A."/>
            <person name="Lipzen A."/>
            <person name="Lundell T."/>
            <person name="Morin E."/>
            <person name="Murat C."/>
            <person name="Riley R."/>
            <person name="Ohm R."/>
            <person name="Sun H."/>
            <person name="Tunlid A."/>
            <person name="Henrissat B."/>
            <person name="Grigoriev I.V."/>
            <person name="Hibbett D.S."/>
            <person name="Martin F."/>
        </authorList>
    </citation>
    <scope>NUCLEOTIDE SEQUENCE [LARGE SCALE GENOMIC DNA]</scope>
    <source>
        <strain evidence="2 3">SS14</strain>
    </source>
</reference>
<dbReference type="GO" id="GO:0005525">
    <property type="term" value="F:GTP binding"/>
    <property type="evidence" value="ECO:0007669"/>
    <property type="project" value="InterPro"/>
</dbReference>
<dbReference type="Gene3D" id="3.40.50.300">
    <property type="entry name" value="P-loop containing nucleotide triphosphate hydrolases"/>
    <property type="match status" value="1"/>
</dbReference>
<accession>A0A0C9UUF8</accession>
<dbReference type="AlphaFoldDB" id="A0A0C9UUF8"/>
<organism evidence="2 3">
    <name type="scientific">Sphaerobolus stellatus (strain SS14)</name>
    <dbReference type="NCBI Taxonomy" id="990650"/>
    <lineage>
        <taxon>Eukaryota</taxon>
        <taxon>Fungi</taxon>
        <taxon>Dikarya</taxon>
        <taxon>Basidiomycota</taxon>
        <taxon>Agaricomycotina</taxon>
        <taxon>Agaricomycetes</taxon>
        <taxon>Phallomycetidae</taxon>
        <taxon>Geastrales</taxon>
        <taxon>Sphaerobolaceae</taxon>
        <taxon>Sphaerobolus</taxon>
    </lineage>
</organism>
<dbReference type="OrthoDB" id="391988at2759"/>
<proteinExistence type="predicted"/>
<sequence>MSLTCVAMESLLYSLHVTRIHKLLPGSDVERVLYIPITMSAGEEQLVPYTEILQKECPRLRILVVGKSGAGKSALINAVFGSDVTPVVDKVSGDHDIEKELTLASNDRIIIHDSKGFEGGEEKNLQKVFDFIDRRSKMPALKDQIHAIWICAEIPFAGSRLFEKGVERLLQEFRWDVPIIVLFTKLDILRQHRENELEQELERRDEEMEDTEFEARLDNIVDAEVEKLCIKPLHEFTRPDGSQYHWIKTSINQEAQYKKTIANLVDVALELTKVEDRWIEMAIAQRSSAKSSIEASVRIGRKRYWRGLFSDLLAGVTMIRLLDVLQRDIVNVWNLHDPEQHLIRPEFLALLSVLVEDLSGEQSKNNYPLTERAIQSIIDHPTSVVVAGPTAIVVLFAEWVRGTYNKTKSSVRCLIAFIVDLTLTMDTLFYLVLSRGKPPLKIGHINEALRIYKTRKTSIHTSIKTWTDLWGAFSHLEADKVISKIADIIAGYSVKPEKWEFKDQAVQEHWMTADELREI</sequence>
<feature type="domain" description="G" evidence="1">
    <location>
        <begin position="61"/>
        <end position="130"/>
    </location>
</feature>
<name>A0A0C9UUF8_SPHS4</name>
<keyword evidence="3" id="KW-1185">Reference proteome</keyword>